<feature type="transmembrane region" description="Helical" evidence="2">
    <location>
        <begin position="122"/>
        <end position="144"/>
    </location>
</feature>
<keyword evidence="3" id="KW-0732">Signal</keyword>
<keyword evidence="2" id="KW-0812">Transmembrane</keyword>
<evidence type="ECO:0000256" key="3">
    <source>
        <dbReference type="SAM" id="SignalP"/>
    </source>
</evidence>
<evidence type="ECO:0000313" key="4">
    <source>
        <dbReference type="EMBL" id="TNN86805.1"/>
    </source>
</evidence>
<organism evidence="4 5">
    <name type="scientific">Liparis tanakae</name>
    <name type="common">Tanaka's snailfish</name>
    <dbReference type="NCBI Taxonomy" id="230148"/>
    <lineage>
        <taxon>Eukaryota</taxon>
        <taxon>Metazoa</taxon>
        <taxon>Chordata</taxon>
        <taxon>Craniata</taxon>
        <taxon>Vertebrata</taxon>
        <taxon>Euteleostomi</taxon>
        <taxon>Actinopterygii</taxon>
        <taxon>Neopterygii</taxon>
        <taxon>Teleostei</taxon>
        <taxon>Neoteleostei</taxon>
        <taxon>Acanthomorphata</taxon>
        <taxon>Eupercaria</taxon>
        <taxon>Perciformes</taxon>
        <taxon>Cottioidei</taxon>
        <taxon>Cottales</taxon>
        <taxon>Liparidae</taxon>
        <taxon>Liparis</taxon>
    </lineage>
</organism>
<evidence type="ECO:0000256" key="2">
    <source>
        <dbReference type="SAM" id="Phobius"/>
    </source>
</evidence>
<sequence length="277" mass="28452">MNGPLFLLYCIEILAALLCGAQNVASAANVTSSHNASATGQHNYSRSNADAISSTSQALTPADPTRVSSGTPATVAPPAVSRDPKSHGLSLSPSPQSTTAATTAATAATSPIDMFFKKECGLVSMTAGGLIIACTVLLMSTLLLMGKVCRLSRRVKMLSANSDLISISEYWMGSAKRSKSAPETNGDETAVLMADMGQTQEDVGDGDAEEEAAKAKEDGPMGEEDKMEVEDTAESGEASATPAVGEASSSKPQEEASDARSGAAPSSKGTEEPREEV</sequence>
<keyword evidence="2" id="KW-1133">Transmembrane helix</keyword>
<feature type="region of interest" description="Disordered" evidence="1">
    <location>
        <begin position="200"/>
        <end position="277"/>
    </location>
</feature>
<evidence type="ECO:0008006" key="6">
    <source>
        <dbReference type="Google" id="ProtNLM"/>
    </source>
</evidence>
<feature type="region of interest" description="Disordered" evidence="1">
    <location>
        <begin position="55"/>
        <end position="100"/>
    </location>
</feature>
<gene>
    <name evidence="4" type="ORF">EYF80_002988</name>
</gene>
<name>A0A4Z2J8W4_9TELE</name>
<dbReference type="Proteomes" id="UP000314294">
    <property type="component" value="Unassembled WGS sequence"/>
</dbReference>
<feature type="compositionally biased region" description="Acidic residues" evidence="1">
    <location>
        <begin position="220"/>
        <end position="234"/>
    </location>
</feature>
<dbReference type="OrthoDB" id="8447605at2759"/>
<evidence type="ECO:0000313" key="5">
    <source>
        <dbReference type="Proteomes" id="UP000314294"/>
    </source>
</evidence>
<feature type="chain" id="PRO_5021195379" description="P-selectin glycoprotein ligand 1" evidence="3">
    <location>
        <begin position="22"/>
        <end position="277"/>
    </location>
</feature>
<dbReference type="EMBL" id="SRLO01000013">
    <property type="protein sequence ID" value="TNN86805.1"/>
    <property type="molecule type" value="Genomic_DNA"/>
</dbReference>
<keyword evidence="2" id="KW-0472">Membrane</keyword>
<dbReference type="AlphaFoldDB" id="A0A4Z2J8W4"/>
<keyword evidence="5" id="KW-1185">Reference proteome</keyword>
<feature type="signal peptide" evidence="3">
    <location>
        <begin position="1"/>
        <end position="21"/>
    </location>
</feature>
<comment type="caution">
    <text evidence="4">The sequence shown here is derived from an EMBL/GenBank/DDBJ whole genome shotgun (WGS) entry which is preliminary data.</text>
</comment>
<reference evidence="4 5" key="1">
    <citation type="submission" date="2019-03" db="EMBL/GenBank/DDBJ databases">
        <title>First draft genome of Liparis tanakae, snailfish: a comprehensive survey of snailfish specific genes.</title>
        <authorList>
            <person name="Kim W."/>
            <person name="Song I."/>
            <person name="Jeong J.-H."/>
            <person name="Kim D."/>
            <person name="Kim S."/>
            <person name="Ryu S."/>
            <person name="Song J.Y."/>
            <person name="Lee S.K."/>
        </authorList>
    </citation>
    <scope>NUCLEOTIDE SEQUENCE [LARGE SCALE GENOMIC DNA]</scope>
    <source>
        <tissue evidence="4">Muscle</tissue>
    </source>
</reference>
<evidence type="ECO:0000256" key="1">
    <source>
        <dbReference type="SAM" id="MobiDB-lite"/>
    </source>
</evidence>
<protein>
    <recommendedName>
        <fullName evidence="6">P-selectin glycoprotein ligand 1</fullName>
    </recommendedName>
</protein>
<proteinExistence type="predicted"/>
<accession>A0A4Z2J8W4</accession>